<dbReference type="EMBL" id="LUTY01001338">
    <property type="protein sequence ID" value="OAD21860.1"/>
    <property type="molecule type" value="Genomic_DNA"/>
</dbReference>
<accession>A0A176S1H2</accession>
<evidence type="ECO:0000313" key="1">
    <source>
        <dbReference type="EMBL" id="OAD21860.1"/>
    </source>
</evidence>
<reference evidence="1 2" key="1">
    <citation type="submission" date="2016-05" db="EMBL/GenBank/DDBJ databases">
        <title>Single-cell genome of chain-forming Candidatus Thiomargarita nelsonii and comparison to other large sulfur-oxidizing bacteria.</title>
        <authorList>
            <person name="Winkel M."/>
            <person name="Salman V."/>
            <person name="Woyke T."/>
            <person name="Schulz-Vogt H."/>
            <person name="Richter M."/>
            <person name="Flood B."/>
            <person name="Bailey J."/>
            <person name="Amann R."/>
            <person name="Mussmann M."/>
        </authorList>
    </citation>
    <scope>NUCLEOTIDE SEQUENCE [LARGE SCALE GENOMIC DNA]</scope>
    <source>
        <strain evidence="1 2">THI036</strain>
    </source>
</reference>
<comment type="caution">
    <text evidence="1">The sequence shown here is derived from an EMBL/GenBank/DDBJ whole genome shotgun (WGS) entry which is preliminary data.</text>
</comment>
<name>A0A176S1H2_9GAMM</name>
<evidence type="ECO:0000313" key="2">
    <source>
        <dbReference type="Proteomes" id="UP000076962"/>
    </source>
</evidence>
<organism evidence="1 2">
    <name type="scientific">Candidatus Thiomargarita nelsonii</name>
    <dbReference type="NCBI Taxonomy" id="1003181"/>
    <lineage>
        <taxon>Bacteria</taxon>
        <taxon>Pseudomonadati</taxon>
        <taxon>Pseudomonadota</taxon>
        <taxon>Gammaproteobacteria</taxon>
        <taxon>Thiotrichales</taxon>
        <taxon>Thiotrichaceae</taxon>
        <taxon>Thiomargarita</taxon>
    </lineage>
</organism>
<dbReference type="Proteomes" id="UP000076962">
    <property type="component" value="Unassembled WGS sequence"/>
</dbReference>
<gene>
    <name evidence="1" type="ORF">THIOM_002363</name>
</gene>
<protein>
    <submittedName>
        <fullName evidence="1">Secreted protein</fullName>
    </submittedName>
</protein>
<keyword evidence="2" id="KW-1185">Reference proteome</keyword>
<sequence length="52" mass="5372">MAFKPVSMPNFSIVSQSASAVPLWLHSLRNSANFGLCVAACWASGCSAAIAT</sequence>
<proteinExistence type="predicted"/>
<dbReference type="AlphaFoldDB" id="A0A176S1H2"/>